<feature type="region of interest" description="Disordered" evidence="1">
    <location>
        <begin position="1"/>
        <end position="20"/>
    </location>
</feature>
<proteinExistence type="predicted"/>
<evidence type="ECO:0000313" key="3">
    <source>
        <dbReference type="Proteomes" id="UP000528964"/>
    </source>
</evidence>
<name>A0A7W6CZS5_9HYPH</name>
<keyword evidence="3" id="KW-1185">Reference proteome</keyword>
<dbReference type="AlphaFoldDB" id="A0A7W6CZS5"/>
<dbReference type="EMBL" id="JACIDR010000004">
    <property type="protein sequence ID" value="MBB3974076.1"/>
    <property type="molecule type" value="Genomic_DNA"/>
</dbReference>
<comment type="caution">
    <text evidence="2">The sequence shown here is derived from an EMBL/GenBank/DDBJ whole genome shotgun (WGS) entry which is preliminary data.</text>
</comment>
<feature type="region of interest" description="Disordered" evidence="1">
    <location>
        <begin position="51"/>
        <end position="87"/>
    </location>
</feature>
<accession>A0A7W6CZS5</accession>
<dbReference type="Proteomes" id="UP000528964">
    <property type="component" value="Unassembled WGS sequence"/>
</dbReference>
<sequence>MAADDGAFSPRPEQHPQPGPWLFELRGALDDRSLVAAAIRRAGSIPAMAGAVRKTRGASAPQPGQPHGASKADMGRSAVNVPQSSQE</sequence>
<gene>
    <name evidence="2" type="ORF">GGR24_002753</name>
</gene>
<organism evidence="2 3">
    <name type="scientific">Hansschlegelia beijingensis</name>
    <dbReference type="NCBI Taxonomy" id="1133344"/>
    <lineage>
        <taxon>Bacteria</taxon>
        <taxon>Pseudomonadati</taxon>
        <taxon>Pseudomonadota</taxon>
        <taxon>Alphaproteobacteria</taxon>
        <taxon>Hyphomicrobiales</taxon>
        <taxon>Methylopilaceae</taxon>
        <taxon>Hansschlegelia</taxon>
    </lineage>
</organism>
<evidence type="ECO:0000256" key="1">
    <source>
        <dbReference type="SAM" id="MobiDB-lite"/>
    </source>
</evidence>
<evidence type="ECO:0000313" key="2">
    <source>
        <dbReference type="EMBL" id="MBB3974076.1"/>
    </source>
</evidence>
<protein>
    <submittedName>
        <fullName evidence="2">Uncharacterized protein</fullName>
    </submittedName>
</protein>
<reference evidence="2 3" key="1">
    <citation type="submission" date="2020-08" db="EMBL/GenBank/DDBJ databases">
        <title>Genomic Encyclopedia of Type Strains, Phase IV (KMG-IV): sequencing the most valuable type-strain genomes for metagenomic binning, comparative biology and taxonomic classification.</title>
        <authorList>
            <person name="Goeker M."/>
        </authorList>
    </citation>
    <scope>NUCLEOTIDE SEQUENCE [LARGE SCALE GENOMIC DNA]</scope>
    <source>
        <strain evidence="2 3">DSM 25481</strain>
    </source>
</reference>